<keyword evidence="2" id="KW-0201">Cytochrome c-type biogenesis</keyword>
<evidence type="ECO:0000256" key="4">
    <source>
        <dbReference type="ARBA" id="ARBA00023284"/>
    </source>
</evidence>
<dbReference type="InterPro" id="IPR036249">
    <property type="entry name" value="Thioredoxin-like_sf"/>
</dbReference>
<dbReference type="GO" id="GO:0017004">
    <property type="term" value="P:cytochrome complex assembly"/>
    <property type="evidence" value="ECO:0007669"/>
    <property type="project" value="UniProtKB-KW"/>
</dbReference>
<evidence type="ECO:0000256" key="3">
    <source>
        <dbReference type="ARBA" id="ARBA00023157"/>
    </source>
</evidence>
<dbReference type="PROSITE" id="PS51352">
    <property type="entry name" value="THIOREDOXIN_2"/>
    <property type="match status" value="1"/>
</dbReference>
<evidence type="ECO:0000256" key="1">
    <source>
        <dbReference type="ARBA" id="ARBA00004196"/>
    </source>
</evidence>
<dbReference type="GO" id="GO:0030313">
    <property type="term" value="C:cell envelope"/>
    <property type="evidence" value="ECO:0007669"/>
    <property type="project" value="UniProtKB-SubCell"/>
</dbReference>
<dbReference type="Proteomes" id="UP000216339">
    <property type="component" value="Unassembled WGS sequence"/>
</dbReference>
<dbReference type="Pfam" id="PF00578">
    <property type="entry name" value="AhpC-TSA"/>
    <property type="match status" value="1"/>
</dbReference>
<dbReference type="OrthoDB" id="9815205at2"/>
<dbReference type="InterPro" id="IPR013766">
    <property type="entry name" value="Thioredoxin_domain"/>
</dbReference>
<dbReference type="EMBL" id="MQWD01000005">
    <property type="protein sequence ID" value="PAP74521.1"/>
    <property type="molecule type" value="Genomic_DNA"/>
</dbReference>
<keyword evidence="4" id="KW-0676">Redox-active center</keyword>
<dbReference type="AlphaFoldDB" id="A0A271ITH0"/>
<dbReference type="GO" id="GO:0016209">
    <property type="term" value="F:antioxidant activity"/>
    <property type="evidence" value="ECO:0007669"/>
    <property type="project" value="InterPro"/>
</dbReference>
<sequence length="189" mass="20197">MTARLPVLLLAVVAGCADEPPEPPSSAAAPPPAALAELDTLAFPAPDFERPALDGGPFRLSDHRGEVVLVNFWATWCLPCRVETPEFVALQDELGDEGVRFVGVSLDEGGFDDVRPFAEEFGVTYPLVLDDGALLEPYGGLVALPTTLLVDRDGVVRYRLRGLTSDEQLRPLLRALLDAPRPAPGSATP</sequence>
<feature type="domain" description="Thioredoxin" evidence="5">
    <location>
        <begin position="39"/>
        <end position="178"/>
    </location>
</feature>
<dbReference type="InterPro" id="IPR000866">
    <property type="entry name" value="AhpC/TSA"/>
</dbReference>
<dbReference type="InterPro" id="IPR017937">
    <property type="entry name" value="Thioredoxin_CS"/>
</dbReference>
<reference evidence="6 7" key="1">
    <citation type="submission" date="2016-11" db="EMBL/GenBank/DDBJ databases">
        <title>Study of marine rhodopsin-containing bacteria.</title>
        <authorList>
            <person name="Yoshizawa S."/>
            <person name="Kumagai Y."/>
            <person name="Kogure K."/>
        </authorList>
    </citation>
    <scope>NUCLEOTIDE SEQUENCE [LARGE SCALE GENOMIC DNA]</scope>
    <source>
        <strain evidence="6 7">SAORIC-28</strain>
    </source>
</reference>
<dbReference type="CDD" id="cd02966">
    <property type="entry name" value="TlpA_like_family"/>
    <property type="match status" value="1"/>
</dbReference>
<evidence type="ECO:0000313" key="7">
    <source>
        <dbReference type="Proteomes" id="UP000216339"/>
    </source>
</evidence>
<dbReference type="PANTHER" id="PTHR42852:SF6">
    <property type="entry name" value="THIOL:DISULFIDE INTERCHANGE PROTEIN DSBE"/>
    <property type="match status" value="1"/>
</dbReference>
<comment type="subcellular location">
    <subcellularLocation>
        <location evidence="1">Cell envelope</location>
    </subcellularLocation>
</comment>
<protein>
    <recommendedName>
        <fullName evidence="5">Thioredoxin domain-containing protein</fullName>
    </recommendedName>
</protein>
<gene>
    <name evidence="6" type="ORF">BSZ37_20255</name>
</gene>
<dbReference type="Gene3D" id="3.40.30.10">
    <property type="entry name" value="Glutaredoxin"/>
    <property type="match status" value="1"/>
</dbReference>
<proteinExistence type="predicted"/>
<comment type="caution">
    <text evidence="6">The sequence shown here is derived from an EMBL/GenBank/DDBJ whole genome shotgun (WGS) entry which is preliminary data.</text>
</comment>
<evidence type="ECO:0000313" key="6">
    <source>
        <dbReference type="EMBL" id="PAP74521.1"/>
    </source>
</evidence>
<dbReference type="PROSITE" id="PS00194">
    <property type="entry name" value="THIOREDOXIN_1"/>
    <property type="match status" value="1"/>
</dbReference>
<evidence type="ECO:0000259" key="5">
    <source>
        <dbReference type="PROSITE" id="PS51352"/>
    </source>
</evidence>
<evidence type="ECO:0000256" key="2">
    <source>
        <dbReference type="ARBA" id="ARBA00022748"/>
    </source>
</evidence>
<name>A0A271ITH0_9BACT</name>
<dbReference type="PROSITE" id="PS51257">
    <property type="entry name" value="PROKAR_LIPOPROTEIN"/>
    <property type="match status" value="1"/>
</dbReference>
<dbReference type="PANTHER" id="PTHR42852">
    <property type="entry name" value="THIOL:DISULFIDE INTERCHANGE PROTEIN DSBE"/>
    <property type="match status" value="1"/>
</dbReference>
<organism evidence="6 7">
    <name type="scientific">Rubrivirga marina</name>
    <dbReference type="NCBI Taxonomy" id="1196024"/>
    <lineage>
        <taxon>Bacteria</taxon>
        <taxon>Pseudomonadati</taxon>
        <taxon>Rhodothermota</taxon>
        <taxon>Rhodothermia</taxon>
        <taxon>Rhodothermales</taxon>
        <taxon>Rubricoccaceae</taxon>
        <taxon>Rubrivirga</taxon>
    </lineage>
</organism>
<keyword evidence="7" id="KW-1185">Reference proteome</keyword>
<dbReference type="SUPFAM" id="SSF52833">
    <property type="entry name" value="Thioredoxin-like"/>
    <property type="match status" value="1"/>
</dbReference>
<dbReference type="GO" id="GO:0016491">
    <property type="term" value="F:oxidoreductase activity"/>
    <property type="evidence" value="ECO:0007669"/>
    <property type="project" value="InterPro"/>
</dbReference>
<keyword evidence="3" id="KW-1015">Disulfide bond</keyword>
<dbReference type="RefSeq" id="WP_095512482.1">
    <property type="nucleotide sequence ID" value="NZ_MQWD01000005.1"/>
</dbReference>
<dbReference type="InterPro" id="IPR050553">
    <property type="entry name" value="Thioredoxin_ResA/DsbE_sf"/>
</dbReference>
<accession>A0A271ITH0</accession>